<dbReference type="PRINTS" id="PR01036">
    <property type="entry name" value="TCRTETB"/>
</dbReference>
<sequence>MTDPRRVENSVEGPVIPQDNDNSPVNVEENEDPAPAVNNEEPPANEHRSYSIYTPSEKWLIVCTASLAGIFSPLTANIYLPAIPVMTIAFHKSTELINLTVTVYMVLQGISPMFWGTLADRAGRRPMFLACLLVLALSCVGLALVPTNAYWLLLVLRCVQAAGSASTIALGAGVIGDIAAPHERGGYFGLWNVGPMVGPCIGPVLGGLLAQGFGWRAIFWFLCIATMVCFVLILAILPETLRAIVGDGSISPPHLYRPLFPIIGRGRFSAAPSARAPVRKFRNPLLLFLYPDVSLLLLYQAIPYAVFYAVTASISSLFQTVYPWLSEIETGLCFLSIGGGMMIGGLVTGRLLDHDYQRIRQTLMRRAQESGGVEKAQVQHVTMEEHFPIEHARLRTMPVYITVFIVTCIGYGWCLDKGVSIAGPLVLLFFIGWSTVAIANIVTTVLVDLAPEMSSSITACNNLVRCSFGAACVSVINLILNAIGIGWTYVLLSGLCAAVFPIVPLIMLKGPKWRAKRRARRQVSEAQS</sequence>
<dbReference type="PANTHER" id="PTHR23502:SF51">
    <property type="entry name" value="QUINIDINE RESISTANCE PROTEIN 1-RELATED"/>
    <property type="match status" value="1"/>
</dbReference>
<dbReference type="InterPro" id="IPR020846">
    <property type="entry name" value="MFS_dom"/>
</dbReference>
<name>M2QPW4_CERS8</name>
<feature type="region of interest" description="Disordered" evidence="7">
    <location>
        <begin position="1"/>
        <end position="48"/>
    </location>
</feature>
<keyword evidence="3 8" id="KW-0812">Transmembrane</keyword>
<feature type="domain" description="Major facilitator superfamily (MFS) profile" evidence="9">
    <location>
        <begin position="61"/>
        <end position="512"/>
    </location>
</feature>
<keyword evidence="6" id="KW-0325">Glycoprotein</keyword>
<feature type="transmembrane region" description="Helical" evidence="8">
    <location>
        <begin position="425"/>
        <end position="450"/>
    </location>
</feature>
<feature type="transmembrane region" description="Helical" evidence="8">
    <location>
        <begin position="151"/>
        <end position="175"/>
    </location>
</feature>
<gene>
    <name evidence="10" type="ORF">CERSUDRAFT_97480</name>
</gene>
<evidence type="ECO:0000313" key="11">
    <source>
        <dbReference type="Proteomes" id="UP000016930"/>
    </source>
</evidence>
<feature type="transmembrane region" description="Helical" evidence="8">
    <location>
        <begin position="285"/>
        <end position="308"/>
    </location>
</feature>
<dbReference type="Proteomes" id="UP000016930">
    <property type="component" value="Unassembled WGS sequence"/>
</dbReference>
<keyword evidence="11" id="KW-1185">Reference proteome</keyword>
<evidence type="ECO:0000256" key="8">
    <source>
        <dbReference type="SAM" id="Phobius"/>
    </source>
</evidence>
<comment type="subcellular location">
    <subcellularLocation>
        <location evidence="1">Membrane</location>
        <topology evidence="1">Multi-pass membrane protein</topology>
    </subcellularLocation>
</comment>
<dbReference type="AlphaFoldDB" id="M2QPW4"/>
<feature type="transmembrane region" description="Helical" evidence="8">
    <location>
        <begin position="397"/>
        <end position="413"/>
    </location>
</feature>
<dbReference type="SUPFAM" id="SSF103473">
    <property type="entry name" value="MFS general substrate transporter"/>
    <property type="match status" value="1"/>
</dbReference>
<dbReference type="OrthoDB" id="440553at2759"/>
<dbReference type="FunFam" id="1.20.1720.10:FF:000009">
    <property type="entry name" value="MFS multidrug transporter"/>
    <property type="match status" value="1"/>
</dbReference>
<keyword evidence="2" id="KW-0813">Transport</keyword>
<dbReference type="GO" id="GO:0005886">
    <property type="term" value="C:plasma membrane"/>
    <property type="evidence" value="ECO:0007669"/>
    <property type="project" value="TreeGrafter"/>
</dbReference>
<dbReference type="GO" id="GO:0015137">
    <property type="term" value="F:citrate transmembrane transporter activity"/>
    <property type="evidence" value="ECO:0007669"/>
    <property type="project" value="UniProtKB-ARBA"/>
</dbReference>
<evidence type="ECO:0000256" key="5">
    <source>
        <dbReference type="ARBA" id="ARBA00023136"/>
    </source>
</evidence>
<feature type="transmembrane region" description="Helical" evidence="8">
    <location>
        <begin position="127"/>
        <end position="145"/>
    </location>
</feature>
<evidence type="ECO:0000256" key="2">
    <source>
        <dbReference type="ARBA" id="ARBA00022448"/>
    </source>
</evidence>
<dbReference type="InterPro" id="IPR011701">
    <property type="entry name" value="MFS"/>
</dbReference>
<dbReference type="Gene3D" id="1.20.1250.20">
    <property type="entry name" value="MFS general substrate transporter like domains"/>
    <property type="match status" value="1"/>
</dbReference>
<dbReference type="GO" id="GO:0140115">
    <property type="term" value="P:export across plasma membrane"/>
    <property type="evidence" value="ECO:0007669"/>
    <property type="project" value="UniProtKB-ARBA"/>
</dbReference>
<dbReference type="Pfam" id="PF07690">
    <property type="entry name" value="MFS_1"/>
    <property type="match status" value="1"/>
</dbReference>
<feature type="transmembrane region" description="Helical" evidence="8">
    <location>
        <begin position="328"/>
        <end position="352"/>
    </location>
</feature>
<evidence type="ECO:0000256" key="6">
    <source>
        <dbReference type="ARBA" id="ARBA00023180"/>
    </source>
</evidence>
<evidence type="ECO:0000313" key="10">
    <source>
        <dbReference type="EMBL" id="EMD34220.1"/>
    </source>
</evidence>
<keyword evidence="4 8" id="KW-1133">Transmembrane helix</keyword>
<evidence type="ECO:0000256" key="7">
    <source>
        <dbReference type="SAM" id="MobiDB-lite"/>
    </source>
</evidence>
<dbReference type="PROSITE" id="PS50850">
    <property type="entry name" value="MFS"/>
    <property type="match status" value="1"/>
</dbReference>
<feature type="transmembrane region" description="Helical" evidence="8">
    <location>
        <begin position="462"/>
        <end position="480"/>
    </location>
</feature>
<accession>M2QPW4</accession>
<feature type="compositionally biased region" description="Low complexity" evidence="7">
    <location>
        <begin position="33"/>
        <end position="42"/>
    </location>
</feature>
<evidence type="ECO:0000256" key="3">
    <source>
        <dbReference type="ARBA" id="ARBA00022692"/>
    </source>
</evidence>
<evidence type="ECO:0000256" key="4">
    <source>
        <dbReference type="ARBA" id="ARBA00022989"/>
    </source>
</evidence>
<keyword evidence="5 8" id="KW-0472">Membrane</keyword>
<dbReference type="HOGENOM" id="CLU_008455_8_4_1"/>
<feature type="transmembrane region" description="Helical" evidence="8">
    <location>
        <begin position="187"/>
        <end position="211"/>
    </location>
</feature>
<feature type="transmembrane region" description="Helical" evidence="8">
    <location>
        <begin position="486"/>
        <end position="508"/>
    </location>
</feature>
<organism evidence="10 11">
    <name type="scientific">Ceriporiopsis subvermispora (strain B)</name>
    <name type="common">White-rot fungus</name>
    <name type="synonym">Gelatoporia subvermispora</name>
    <dbReference type="NCBI Taxonomy" id="914234"/>
    <lineage>
        <taxon>Eukaryota</taxon>
        <taxon>Fungi</taxon>
        <taxon>Dikarya</taxon>
        <taxon>Basidiomycota</taxon>
        <taxon>Agaricomycotina</taxon>
        <taxon>Agaricomycetes</taxon>
        <taxon>Polyporales</taxon>
        <taxon>Gelatoporiaceae</taxon>
        <taxon>Gelatoporia</taxon>
    </lineage>
</organism>
<feature type="transmembrane region" description="Helical" evidence="8">
    <location>
        <begin position="217"/>
        <end position="237"/>
    </location>
</feature>
<dbReference type="PANTHER" id="PTHR23502">
    <property type="entry name" value="MAJOR FACILITATOR SUPERFAMILY"/>
    <property type="match status" value="1"/>
</dbReference>
<evidence type="ECO:0000256" key="1">
    <source>
        <dbReference type="ARBA" id="ARBA00004141"/>
    </source>
</evidence>
<dbReference type="InterPro" id="IPR036259">
    <property type="entry name" value="MFS_trans_sf"/>
</dbReference>
<dbReference type="FunFam" id="1.20.1250.20:FF:000172">
    <property type="entry name" value="MFS multidrug resistance transporter"/>
    <property type="match status" value="1"/>
</dbReference>
<evidence type="ECO:0000259" key="9">
    <source>
        <dbReference type="PROSITE" id="PS50850"/>
    </source>
</evidence>
<feature type="transmembrane region" description="Helical" evidence="8">
    <location>
        <begin position="59"/>
        <end position="80"/>
    </location>
</feature>
<proteinExistence type="predicted"/>
<feature type="transmembrane region" description="Helical" evidence="8">
    <location>
        <begin position="96"/>
        <end position="115"/>
    </location>
</feature>
<dbReference type="STRING" id="914234.M2QPW4"/>
<protein>
    <recommendedName>
        <fullName evidence="9">Major facilitator superfamily (MFS) profile domain-containing protein</fullName>
    </recommendedName>
</protein>
<reference evidence="10 11" key="1">
    <citation type="journal article" date="2012" name="Proc. Natl. Acad. Sci. U.S.A.">
        <title>Comparative genomics of Ceriporiopsis subvermispora and Phanerochaete chrysosporium provide insight into selective ligninolysis.</title>
        <authorList>
            <person name="Fernandez-Fueyo E."/>
            <person name="Ruiz-Duenas F.J."/>
            <person name="Ferreira P."/>
            <person name="Floudas D."/>
            <person name="Hibbett D.S."/>
            <person name="Canessa P."/>
            <person name="Larrondo L.F."/>
            <person name="James T.Y."/>
            <person name="Seelenfreund D."/>
            <person name="Lobos S."/>
            <person name="Polanco R."/>
            <person name="Tello M."/>
            <person name="Honda Y."/>
            <person name="Watanabe T."/>
            <person name="Watanabe T."/>
            <person name="Ryu J.S."/>
            <person name="Kubicek C.P."/>
            <person name="Schmoll M."/>
            <person name="Gaskell J."/>
            <person name="Hammel K.E."/>
            <person name="St John F.J."/>
            <person name="Vanden Wymelenberg A."/>
            <person name="Sabat G."/>
            <person name="Splinter BonDurant S."/>
            <person name="Syed K."/>
            <person name="Yadav J.S."/>
            <person name="Doddapaneni H."/>
            <person name="Subramanian V."/>
            <person name="Lavin J.L."/>
            <person name="Oguiza J.A."/>
            <person name="Perez G."/>
            <person name="Pisabarro A.G."/>
            <person name="Ramirez L."/>
            <person name="Santoyo F."/>
            <person name="Master E."/>
            <person name="Coutinho P.M."/>
            <person name="Henrissat B."/>
            <person name="Lombard V."/>
            <person name="Magnuson J.K."/>
            <person name="Kuees U."/>
            <person name="Hori C."/>
            <person name="Igarashi K."/>
            <person name="Samejima M."/>
            <person name="Held B.W."/>
            <person name="Barry K.W."/>
            <person name="LaButti K.M."/>
            <person name="Lapidus A."/>
            <person name="Lindquist E.A."/>
            <person name="Lucas S.M."/>
            <person name="Riley R."/>
            <person name="Salamov A.A."/>
            <person name="Hoffmeister D."/>
            <person name="Schwenk D."/>
            <person name="Hadar Y."/>
            <person name="Yarden O."/>
            <person name="de Vries R.P."/>
            <person name="Wiebenga A."/>
            <person name="Stenlid J."/>
            <person name="Eastwood D."/>
            <person name="Grigoriev I.V."/>
            <person name="Berka R.M."/>
            <person name="Blanchette R.A."/>
            <person name="Kersten P."/>
            <person name="Martinez A.T."/>
            <person name="Vicuna R."/>
            <person name="Cullen D."/>
        </authorList>
    </citation>
    <scope>NUCLEOTIDE SEQUENCE [LARGE SCALE GENOMIC DNA]</scope>
    <source>
        <strain evidence="10 11">B</strain>
    </source>
</reference>
<dbReference type="EMBL" id="KB445803">
    <property type="protein sequence ID" value="EMD34220.1"/>
    <property type="molecule type" value="Genomic_DNA"/>
</dbReference>